<feature type="domain" description="Helicase C-terminal" evidence="7">
    <location>
        <begin position="531"/>
        <end position="718"/>
    </location>
</feature>
<feature type="compositionally biased region" description="Polar residues" evidence="5">
    <location>
        <begin position="297"/>
        <end position="314"/>
    </location>
</feature>
<evidence type="ECO:0000256" key="5">
    <source>
        <dbReference type="SAM" id="MobiDB-lite"/>
    </source>
</evidence>
<evidence type="ECO:0000256" key="3">
    <source>
        <dbReference type="ARBA" id="ARBA00022806"/>
    </source>
</evidence>
<keyword evidence="9" id="KW-1185">Reference proteome</keyword>
<dbReference type="GO" id="GO:0003723">
    <property type="term" value="F:RNA binding"/>
    <property type="evidence" value="ECO:0007669"/>
    <property type="project" value="TreeGrafter"/>
</dbReference>
<dbReference type="PROSITE" id="PS51194">
    <property type="entry name" value="HELICASE_CTER"/>
    <property type="match status" value="1"/>
</dbReference>
<dbReference type="SMART" id="SM00847">
    <property type="entry name" value="HA2"/>
    <property type="match status" value="1"/>
</dbReference>
<dbReference type="InterPro" id="IPR011709">
    <property type="entry name" value="DEAD-box_helicase_OB_fold"/>
</dbReference>
<protein>
    <submittedName>
        <fullName evidence="8">Uncharacterized protein</fullName>
    </submittedName>
</protein>
<dbReference type="Gene3D" id="3.40.50.300">
    <property type="entry name" value="P-loop containing nucleotide triphosphate hydrolases"/>
    <property type="match status" value="2"/>
</dbReference>
<feature type="domain" description="Helicase ATP-binding" evidence="6">
    <location>
        <begin position="327"/>
        <end position="504"/>
    </location>
</feature>
<evidence type="ECO:0000313" key="8">
    <source>
        <dbReference type="EMBL" id="KAK4538119.1"/>
    </source>
</evidence>
<evidence type="ECO:0000256" key="4">
    <source>
        <dbReference type="ARBA" id="ARBA00022840"/>
    </source>
</evidence>
<reference evidence="8 9" key="1">
    <citation type="submission" date="2022-07" db="EMBL/GenBank/DDBJ databases">
        <title>Genome-wide signatures of adaptation to extreme environments.</title>
        <authorList>
            <person name="Cho C.H."/>
            <person name="Yoon H.S."/>
        </authorList>
    </citation>
    <scope>NUCLEOTIDE SEQUENCE [LARGE SCALE GENOMIC DNA]</scope>
    <source>
        <strain evidence="8 9">DBV 063 E5</strain>
    </source>
</reference>
<keyword evidence="2" id="KW-0378">Hydrolase</keyword>
<dbReference type="Gene3D" id="1.20.120.1080">
    <property type="match status" value="1"/>
</dbReference>
<accession>A0AAV9J0P9</accession>
<keyword evidence="3" id="KW-0347">Helicase</keyword>
<dbReference type="InterPro" id="IPR011545">
    <property type="entry name" value="DEAD/DEAH_box_helicase_dom"/>
</dbReference>
<dbReference type="Pfam" id="PF07717">
    <property type="entry name" value="OB_NTP_bind"/>
    <property type="match status" value="1"/>
</dbReference>
<dbReference type="InterPro" id="IPR048333">
    <property type="entry name" value="HA2_WH"/>
</dbReference>
<feature type="region of interest" description="Disordered" evidence="5">
    <location>
        <begin position="215"/>
        <end position="240"/>
    </location>
</feature>
<dbReference type="Pfam" id="PF21010">
    <property type="entry name" value="HA2_C"/>
    <property type="match status" value="1"/>
</dbReference>
<dbReference type="PANTHER" id="PTHR18934:SF99">
    <property type="entry name" value="ATP-DEPENDENT RNA HELICASE DHX37-RELATED"/>
    <property type="match status" value="1"/>
</dbReference>
<dbReference type="Proteomes" id="UP001301350">
    <property type="component" value="Unassembled WGS sequence"/>
</dbReference>
<dbReference type="Pfam" id="PF00271">
    <property type="entry name" value="Helicase_C"/>
    <property type="match status" value="1"/>
</dbReference>
<dbReference type="InterPro" id="IPR001650">
    <property type="entry name" value="Helicase_C-like"/>
</dbReference>
<dbReference type="PROSITE" id="PS51192">
    <property type="entry name" value="HELICASE_ATP_BIND_1"/>
    <property type="match status" value="1"/>
</dbReference>
<sequence>MVKPPDNGEAIAAELLEALGVTDAALAAFVAHLAASAPDRETFVRRLQGASGGRCSALGAVLCRRLWEAYQKCAGSDSERVTEVSAAAASSVRGARKRACVSRWSTPPSQPVEGAGVSGLSTESLRQVLRTDQRWDGMLGRPASSADGWLQNRLRAAGVAESAAGPSPPCDGVRGAAEIPLDMGYGEAAPDRAVERSNELPPFLLRYFHRAAETSPPFPADATPASPPRQRPRRATRVASGASLLRKSFGELSAAARTGSELVSRWHLQRQRAPADPAPGEAGQTTSSQSRRRKEQGQPSPHRSTPNAAATLSPSDLPITPLREALLDLVHQHPVVIVVGETGSGKTTQIPQYLLADPRFGSDRHAPPQRIACTQPRRVAAVSVARRVAAEMHCELGTRVGYSIRFDDRTSAETRIAYLTDGMLLREAMADVRFSAYRAIMIDEAHERSINTDVLLALLRRSVLGGGDGGAPDRPDLKVIVTSATLNAAHFADYFQGAPVFRIPGRSFPVEVVWRPLTRRPADYVQAAVQQVREVHARGEPGDILVFLTGQEEIEAAAAALERQLEDISRADDTGNTAPDGAPLRLGVLPAYAAMPAEQQQRIFRPAPPNIRKCILATNIAEASLTIDGVRYVVDTGLSKQRVFCATDGGGGVERLLIAPISRASAVQRAGRAGRTAPGVCVRLYSARAFASEMLEEPVPEVQRADVASVVLSLLEMGVVPRATALLHGQGGLEWLDAPAEALLLAAMQMLWALRALDGPSGSITDVGRRMAALPLDPRLARVLLASVDLQCVSEALTAVAMLCVGSGGDSGSGGDVFLRPRHPSAQREAERVRAEWQHPAGDPCTLVRVYDAWECSGYADGWCAAHYVQVRALQRAREIRRQLADILRRWPTRTERCGDGGAVTAASRDARLNAAFTAGLFANAARRCLYEGVGAYTVDAAPATGRRTTCKDGRRSRSAAAADGVAYIHPSSALFHNPPPLLVYYELVETRRPYLRCCVAVPDARWLAQLAPQWYRQVDAEAPARIPP</sequence>
<name>A0AAV9J0P9_CYACA</name>
<dbReference type="InterPro" id="IPR027417">
    <property type="entry name" value="P-loop_NTPase"/>
</dbReference>
<dbReference type="CDD" id="cd17917">
    <property type="entry name" value="DEXHc_RHA-like"/>
    <property type="match status" value="1"/>
</dbReference>
<dbReference type="Pfam" id="PF00270">
    <property type="entry name" value="DEAD"/>
    <property type="match status" value="1"/>
</dbReference>
<dbReference type="EMBL" id="JANCYW010000016">
    <property type="protein sequence ID" value="KAK4538119.1"/>
    <property type="molecule type" value="Genomic_DNA"/>
</dbReference>
<dbReference type="SMART" id="SM00490">
    <property type="entry name" value="HELICc"/>
    <property type="match status" value="1"/>
</dbReference>
<keyword evidence="1" id="KW-0547">Nucleotide-binding</keyword>
<dbReference type="GO" id="GO:0005524">
    <property type="term" value="F:ATP binding"/>
    <property type="evidence" value="ECO:0007669"/>
    <property type="project" value="UniProtKB-KW"/>
</dbReference>
<dbReference type="SUPFAM" id="SSF52540">
    <property type="entry name" value="P-loop containing nucleoside triphosphate hydrolases"/>
    <property type="match status" value="1"/>
</dbReference>
<organism evidence="8 9">
    <name type="scientific">Cyanidium caldarium</name>
    <name type="common">Red alga</name>
    <dbReference type="NCBI Taxonomy" id="2771"/>
    <lineage>
        <taxon>Eukaryota</taxon>
        <taxon>Rhodophyta</taxon>
        <taxon>Bangiophyceae</taxon>
        <taxon>Cyanidiales</taxon>
        <taxon>Cyanidiaceae</taxon>
        <taxon>Cyanidium</taxon>
    </lineage>
</organism>
<gene>
    <name evidence="8" type="ORF">CDCA_CDCA16G4144</name>
</gene>
<dbReference type="PANTHER" id="PTHR18934">
    <property type="entry name" value="ATP-DEPENDENT RNA HELICASE"/>
    <property type="match status" value="1"/>
</dbReference>
<evidence type="ECO:0000256" key="2">
    <source>
        <dbReference type="ARBA" id="ARBA00022801"/>
    </source>
</evidence>
<proteinExistence type="predicted"/>
<comment type="caution">
    <text evidence="8">The sequence shown here is derived from an EMBL/GenBank/DDBJ whole genome shotgun (WGS) entry which is preliminary data.</text>
</comment>
<dbReference type="InterPro" id="IPR014001">
    <property type="entry name" value="Helicase_ATP-bd"/>
</dbReference>
<dbReference type="Pfam" id="PF04408">
    <property type="entry name" value="WHD_HA2"/>
    <property type="match status" value="1"/>
</dbReference>
<evidence type="ECO:0000313" key="9">
    <source>
        <dbReference type="Proteomes" id="UP001301350"/>
    </source>
</evidence>
<feature type="region of interest" description="Disordered" evidence="5">
    <location>
        <begin position="268"/>
        <end position="316"/>
    </location>
</feature>
<dbReference type="CDD" id="cd18791">
    <property type="entry name" value="SF2_C_RHA"/>
    <property type="match status" value="1"/>
</dbReference>
<dbReference type="InterPro" id="IPR007502">
    <property type="entry name" value="Helicase-assoc_dom"/>
</dbReference>
<dbReference type="AlphaFoldDB" id="A0AAV9J0P9"/>
<keyword evidence="4" id="KW-0067">ATP-binding</keyword>
<evidence type="ECO:0000259" key="6">
    <source>
        <dbReference type="PROSITE" id="PS51192"/>
    </source>
</evidence>
<dbReference type="SMART" id="SM00487">
    <property type="entry name" value="DEXDc"/>
    <property type="match status" value="1"/>
</dbReference>
<dbReference type="GO" id="GO:0016787">
    <property type="term" value="F:hydrolase activity"/>
    <property type="evidence" value="ECO:0007669"/>
    <property type="project" value="UniProtKB-KW"/>
</dbReference>
<dbReference type="GO" id="GO:0004386">
    <property type="term" value="F:helicase activity"/>
    <property type="evidence" value="ECO:0007669"/>
    <property type="project" value="UniProtKB-KW"/>
</dbReference>
<evidence type="ECO:0000256" key="1">
    <source>
        <dbReference type="ARBA" id="ARBA00022741"/>
    </source>
</evidence>
<evidence type="ECO:0000259" key="7">
    <source>
        <dbReference type="PROSITE" id="PS51194"/>
    </source>
</evidence>